<dbReference type="SUPFAM" id="SSF142921">
    <property type="entry name" value="WGR domain-like"/>
    <property type="match status" value="1"/>
</dbReference>
<dbReference type="Proteomes" id="UP000760480">
    <property type="component" value="Unassembled WGS sequence"/>
</dbReference>
<sequence length="84" mass="9726">MTTIYLERREPTHNRQRFYTLTVAQTLFGSWTLIREWGRIGHPGTVRETWFESESAAIEAGAKIRRQKERRGYRAIGGAGEGEE</sequence>
<dbReference type="InterPro" id="IPR008893">
    <property type="entry name" value="WGR_domain"/>
</dbReference>
<proteinExistence type="predicted"/>
<evidence type="ECO:0000313" key="3">
    <source>
        <dbReference type="Proteomes" id="UP000760480"/>
    </source>
</evidence>
<dbReference type="Pfam" id="PF05406">
    <property type="entry name" value="WGR"/>
    <property type="match status" value="1"/>
</dbReference>
<comment type="caution">
    <text evidence="2">The sequence shown here is derived from an EMBL/GenBank/DDBJ whole genome shotgun (WGS) entry which is preliminary data.</text>
</comment>
<dbReference type="InterPro" id="IPR036930">
    <property type="entry name" value="WGR_dom_sf"/>
</dbReference>
<dbReference type="PROSITE" id="PS51977">
    <property type="entry name" value="WGR"/>
    <property type="match status" value="1"/>
</dbReference>
<evidence type="ECO:0000313" key="2">
    <source>
        <dbReference type="EMBL" id="NMQ21306.1"/>
    </source>
</evidence>
<protein>
    <submittedName>
        <fullName evidence="2">WGR domain-containing protein</fullName>
    </submittedName>
</protein>
<reference evidence="2 3" key="1">
    <citation type="submission" date="2019-03" db="EMBL/GenBank/DDBJ databases">
        <title>Metabolic reconstructions from genomes of highly enriched 'Candidatus Accumulibacter' and 'Candidatus Competibacter' bioreactor populations.</title>
        <authorList>
            <person name="Annavajhala M.K."/>
            <person name="Welles L."/>
            <person name="Abbas B."/>
            <person name="Sorokin D."/>
            <person name="Park H."/>
            <person name="Van Loosdrecht M."/>
            <person name="Chandran K."/>
        </authorList>
    </citation>
    <scope>NUCLEOTIDE SEQUENCE [LARGE SCALE GENOMIC DNA]</scope>
    <source>
        <strain evidence="2 3">SBR_G</strain>
    </source>
</reference>
<accession>A0ABX1TTM2</accession>
<dbReference type="EMBL" id="SPMZ01000085">
    <property type="protein sequence ID" value="NMQ21306.1"/>
    <property type="molecule type" value="Genomic_DNA"/>
</dbReference>
<keyword evidence="3" id="KW-1185">Reference proteome</keyword>
<dbReference type="Gene3D" id="2.20.140.10">
    <property type="entry name" value="WGR domain"/>
    <property type="match status" value="1"/>
</dbReference>
<gene>
    <name evidence="2" type="ORF">E4P82_20150</name>
</gene>
<dbReference type="SMART" id="SM00773">
    <property type="entry name" value="WGR"/>
    <property type="match status" value="1"/>
</dbReference>
<organism evidence="2 3">
    <name type="scientific">Candidatus Competibacter phosphatis</name>
    <dbReference type="NCBI Taxonomy" id="221280"/>
    <lineage>
        <taxon>Bacteria</taxon>
        <taxon>Pseudomonadati</taxon>
        <taxon>Pseudomonadota</taxon>
        <taxon>Gammaproteobacteria</taxon>
        <taxon>Candidatus Competibacteraceae</taxon>
        <taxon>Candidatus Competibacter</taxon>
    </lineage>
</organism>
<name>A0ABX1TTM2_9GAMM</name>
<evidence type="ECO:0000259" key="1">
    <source>
        <dbReference type="PROSITE" id="PS51977"/>
    </source>
</evidence>
<dbReference type="CDD" id="cd07996">
    <property type="entry name" value="WGR_MMR_like"/>
    <property type="match status" value="1"/>
</dbReference>
<feature type="domain" description="WGR" evidence="1">
    <location>
        <begin position="1"/>
        <end position="84"/>
    </location>
</feature>
<dbReference type="InterPro" id="IPR049809">
    <property type="entry name" value="YehF/YfeS-like_WGR"/>
</dbReference>